<evidence type="ECO:0000256" key="2">
    <source>
        <dbReference type="ARBA" id="ARBA00004922"/>
    </source>
</evidence>
<keyword evidence="8" id="KW-0735">Signal-anchor</keyword>
<dbReference type="RefSeq" id="XP_032833907.1">
    <property type="nucleotide sequence ID" value="XM_032978016.1"/>
</dbReference>
<comment type="similarity">
    <text evidence="3">Belongs to the glycosyltransferase 18 family.</text>
</comment>
<comment type="subcellular location">
    <subcellularLocation>
        <location evidence="1">Golgi apparatus membrane</location>
        <topology evidence="1">Single-pass type II membrane protein</topology>
    </subcellularLocation>
</comment>
<evidence type="ECO:0000256" key="8">
    <source>
        <dbReference type="ARBA" id="ARBA00022968"/>
    </source>
</evidence>
<feature type="domain" description="Glycosyltransferase family 18 catalytic" evidence="14">
    <location>
        <begin position="166"/>
        <end position="285"/>
    </location>
</feature>
<dbReference type="KEGG" id="pmrn:116956423"/>
<dbReference type="AlphaFoldDB" id="A0AAJ7UCU1"/>
<keyword evidence="9" id="KW-1133">Transmembrane helix</keyword>
<evidence type="ECO:0000313" key="16">
    <source>
        <dbReference type="RefSeq" id="XP_032833907.1"/>
    </source>
</evidence>
<evidence type="ECO:0000256" key="6">
    <source>
        <dbReference type="ARBA" id="ARBA00022679"/>
    </source>
</evidence>
<keyword evidence="11" id="KW-0472">Membrane</keyword>
<evidence type="ECO:0000256" key="4">
    <source>
        <dbReference type="ARBA" id="ARBA00012671"/>
    </source>
</evidence>
<dbReference type="EC" id="2.4.1.155" evidence="4"/>
<accession>A0AAJ7UCU1</accession>
<evidence type="ECO:0000256" key="10">
    <source>
        <dbReference type="ARBA" id="ARBA00023034"/>
    </source>
</evidence>
<keyword evidence="15" id="KW-1185">Reference proteome</keyword>
<comment type="catalytic activity">
    <reaction evidence="13">
        <text>N(4)-{beta-D-GlcNAc-(1-&gt;2)-[beta-D-GlcNAc-(1-&gt;4)]-alpha-D-Man-(1-&gt;3)-[beta-D-GlcNAc-(1-&gt;2)-alpha-D-Man-(1-&gt;6)]-beta-D-Man-(1-&gt;4)-beta-D-GlcNAc-(1-&gt;4)-beta-D-GlcNAc}-L-asparaginyl-[protein] + UDP-N-acetyl-alpha-D-glucosamine = N(4)-{beta-D-GlcNAc-(1-&gt;2)-[beta-D-GlcNAc-(1-&gt;4)]-alpha-D-Man-(1-&gt;3)-[beta-D-GlcNAc-(1-&gt;2)-[beta-D-GlcNAc-(1-&gt;6)]-alpha-D-Man-(1-&gt;6)]-beta-D-Man-(1-&gt;4)-beta-D-GlcNAc-(1-&gt;4)-beta-D-GlcNAc}-L-asparaginyl-[protein] + UDP + H(+)</text>
        <dbReference type="Rhea" id="RHEA:16921"/>
        <dbReference type="Rhea" id="RHEA-COMP:14374"/>
        <dbReference type="Rhea" id="RHEA-COMP:14377"/>
        <dbReference type="ChEBI" id="CHEBI:15378"/>
        <dbReference type="ChEBI" id="CHEBI:57705"/>
        <dbReference type="ChEBI" id="CHEBI:58223"/>
        <dbReference type="ChEBI" id="CHEBI:139507"/>
        <dbReference type="ChEBI" id="CHEBI:139510"/>
        <dbReference type="EC" id="2.4.1.155"/>
    </reaction>
</comment>
<evidence type="ECO:0000256" key="12">
    <source>
        <dbReference type="ARBA" id="ARBA00023180"/>
    </source>
</evidence>
<keyword evidence="10" id="KW-0333">Golgi apparatus</keyword>
<dbReference type="Pfam" id="PF15024">
    <property type="entry name" value="Glyco_transf_18"/>
    <property type="match status" value="2"/>
</dbReference>
<name>A0AAJ7UCU1_PETMA</name>
<keyword evidence="12" id="KW-0325">Glycoprotein</keyword>
<dbReference type="InterPro" id="IPR026116">
    <property type="entry name" value="GT18_cat"/>
</dbReference>
<sequence length="816" mass="88352">MQVVRVCGFPRRQRGVLLLCMALALLMAVNLLHWCASTKRPEALSNSFPETEPLALRLRGLTETLEELDMKLQSVGGLNSALAFLLQLNATLHSVESGGVVREIRALAGNVSRIRDALEKLSGDLAPPRRRSANNGNDCDVPKDPDFPLCQHKVEYLQRVWAQDPCYAFYGVDGSVCSALDYLGTVEHFCPPLIRAPSATGATTTTTPAGAAAAELRSDVEPLAAAMVAAHSHLPAVTFMASRLRRMRRMWKSAASNATIAAPSTPRAQKKARVSAGLLYIKKKSTVVTPIHLHEPAGTPCESGQASVQASPSLQEALCEFVRFVCRHAPRQILVHLGLLVEGDGGGLFGEQVTRGGPLGELVQWADALGALYTLGHSISLSMSLTDLKRLVAVPPGKGSCPITTPLPFDLVYTDYLGLAQMSRNMGLSFRAYACRYRVVDSFGTEPAYNHAAYAERIGLKSAWGSWGLQPQQYLTMFPHTPDNSFLGFVSAIPEEEEAAETPKDARMALVYGKAESMWQGKEPYLRVIAEQMDLHATVYQPPGAISTLPAFVTNHGLLAQPQLQALLQRAKLFVGLGFPYEGPAPLEAIASGCAVLLPRFSPPHSSNHTAFFQGKPTARLLTSQHPYVETLVGRPHVWTVDASDPAEVARAVRAIAHSSVTPHVPLEFTAEGTLQRVDAYLRHQDFCAPGALRAWPPHSALRAVTTPSRGEDGEDSAEAAVAVSCVDACAARGWVCEPAFFQLLNSPGALNRLGIRCDALEEGESHLYPAFLRSQHRCFLQKEPLLFSCAGAAWGRVCPCRDFLKGQLALCHDCL</sequence>
<dbReference type="PANTHER" id="PTHR15075">
    <property type="entry name" value="ALPHA-MANNOSIDE BETA-1,6-N-ACETYLGLUCOSAMINYLTRANSFERASE"/>
    <property type="match status" value="1"/>
</dbReference>
<organism evidence="15 16">
    <name type="scientific">Petromyzon marinus</name>
    <name type="common">Sea lamprey</name>
    <dbReference type="NCBI Taxonomy" id="7757"/>
    <lineage>
        <taxon>Eukaryota</taxon>
        <taxon>Metazoa</taxon>
        <taxon>Chordata</taxon>
        <taxon>Craniata</taxon>
        <taxon>Vertebrata</taxon>
        <taxon>Cyclostomata</taxon>
        <taxon>Hyperoartia</taxon>
        <taxon>Petromyzontiformes</taxon>
        <taxon>Petromyzontidae</taxon>
        <taxon>Petromyzon</taxon>
    </lineage>
</organism>
<evidence type="ECO:0000256" key="5">
    <source>
        <dbReference type="ARBA" id="ARBA00022676"/>
    </source>
</evidence>
<dbReference type="InterPro" id="IPR052105">
    <property type="entry name" value="MGAT5_Glycosyltransferase"/>
</dbReference>
<dbReference type="PANTHER" id="PTHR15075:SF7">
    <property type="entry name" value="ALPHA-1,6-MANNOSYL-GLYCOPROTEIN 6-BETA-N-ACETYLGLUCOSAMINYLTRANSFERASE"/>
    <property type="match status" value="1"/>
</dbReference>
<proteinExistence type="inferred from homology"/>
<evidence type="ECO:0000259" key="14">
    <source>
        <dbReference type="Pfam" id="PF15024"/>
    </source>
</evidence>
<comment type="pathway">
    <text evidence="2">Protein modification; protein glycosylation.</text>
</comment>
<feature type="domain" description="Glycosyltransferase family 18 catalytic" evidence="14">
    <location>
        <begin position="329"/>
        <end position="801"/>
    </location>
</feature>
<evidence type="ECO:0000256" key="9">
    <source>
        <dbReference type="ARBA" id="ARBA00022989"/>
    </source>
</evidence>
<reference evidence="16" key="1">
    <citation type="submission" date="2025-08" db="UniProtKB">
        <authorList>
            <consortium name="RefSeq"/>
        </authorList>
    </citation>
    <scope>IDENTIFICATION</scope>
    <source>
        <tissue evidence="16">Sperm</tissue>
    </source>
</reference>
<dbReference type="GO" id="GO:0030144">
    <property type="term" value="F:alpha-1,6-mannosylglycoprotein 6-beta-N-acetylglucosaminyltransferase activity"/>
    <property type="evidence" value="ECO:0007669"/>
    <property type="project" value="UniProtKB-EC"/>
</dbReference>
<evidence type="ECO:0000313" key="15">
    <source>
        <dbReference type="Proteomes" id="UP001318040"/>
    </source>
</evidence>
<dbReference type="Proteomes" id="UP001318040">
    <property type="component" value="Chromosome 65"/>
</dbReference>
<evidence type="ECO:0000256" key="7">
    <source>
        <dbReference type="ARBA" id="ARBA00022692"/>
    </source>
</evidence>
<evidence type="ECO:0000256" key="1">
    <source>
        <dbReference type="ARBA" id="ARBA00004323"/>
    </source>
</evidence>
<gene>
    <name evidence="16" type="primary">LOC116956423</name>
</gene>
<dbReference type="GO" id="GO:0006487">
    <property type="term" value="P:protein N-linked glycosylation"/>
    <property type="evidence" value="ECO:0007669"/>
    <property type="project" value="TreeGrafter"/>
</dbReference>
<protein>
    <recommendedName>
        <fullName evidence="4">alpha-1,6-mannosyl-glycoprotein 6-beta-N-acetylglucosaminyltransferase</fullName>
        <ecNumber evidence="4">2.4.1.155</ecNumber>
    </recommendedName>
</protein>
<keyword evidence="7" id="KW-0812">Transmembrane</keyword>
<keyword evidence="6" id="KW-0808">Transferase</keyword>
<evidence type="ECO:0000256" key="3">
    <source>
        <dbReference type="ARBA" id="ARBA00007477"/>
    </source>
</evidence>
<evidence type="ECO:0000256" key="11">
    <source>
        <dbReference type="ARBA" id="ARBA00023136"/>
    </source>
</evidence>
<dbReference type="GO" id="GO:0000139">
    <property type="term" value="C:Golgi membrane"/>
    <property type="evidence" value="ECO:0007669"/>
    <property type="project" value="UniProtKB-SubCell"/>
</dbReference>
<keyword evidence="5" id="KW-0328">Glycosyltransferase</keyword>
<evidence type="ECO:0000256" key="13">
    <source>
        <dbReference type="ARBA" id="ARBA00048243"/>
    </source>
</evidence>